<dbReference type="RefSeq" id="XP_031027073.1">
    <property type="nucleotide sequence ID" value="XM_031166710.1"/>
</dbReference>
<dbReference type="PANTHER" id="PTHR43011:SF1">
    <property type="entry name" value="IRON-SULFUR CLUSTER ASSEMBLY 2 HOMOLOG, MITOCHONDRIAL"/>
    <property type="match status" value="1"/>
</dbReference>
<evidence type="ECO:0000256" key="2">
    <source>
        <dbReference type="ARBA" id="ARBA00006718"/>
    </source>
</evidence>
<keyword evidence="3" id="KW-0479">Metal-binding</keyword>
<keyword evidence="5" id="KW-0496">Mitochondrion</keyword>
<dbReference type="Proteomes" id="UP000319731">
    <property type="component" value="Unassembled WGS sequence"/>
</dbReference>
<evidence type="ECO:0000256" key="5">
    <source>
        <dbReference type="ARBA" id="ARBA00023128"/>
    </source>
</evidence>
<dbReference type="NCBIfam" id="TIGR00049">
    <property type="entry name" value="iron-sulfur cluster assembly accessory protein"/>
    <property type="match status" value="1"/>
</dbReference>
<dbReference type="EMBL" id="QEAO01000003">
    <property type="protein sequence ID" value="TPX37002.1"/>
    <property type="molecule type" value="Genomic_DNA"/>
</dbReference>
<feature type="domain" description="Core" evidence="6">
    <location>
        <begin position="93"/>
        <end position="194"/>
    </location>
</feature>
<dbReference type="FunFam" id="2.60.300.12:FF:000006">
    <property type="entry name" value="Iron-sulfur cluster assembly 2 mitochondrial"/>
    <property type="match status" value="1"/>
</dbReference>
<sequence>MSTVRSIRTLFTSTYVHSCPKSSFQSVDVTLSKRLHTIASTTRIPQLSSFNAPLRPYVQRLSPQIRRMINGQGHQIRTLATETESNANNQPTLIVTDRAAKQLNYINSKDRASQALRVLVDSGGCHGYQVKMELTTDNLNEDDLLVEKNGAKVIVDTISLSLIEGSKLDYVQELIGSSFQVVDNPKAESSCGCKTSFNIKI</sequence>
<dbReference type="Pfam" id="PF01521">
    <property type="entry name" value="Fe-S_biosyn"/>
    <property type="match status" value="1"/>
</dbReference>
<dbReference type="AlphaFoldDB" id="A0A507CBK2"/>
<reference evidence="7 8" key="1">
    <citation type="journal article" date="2019" name="Sci. Rep.">
        <title>Comparative genomics of chytrid fungi reveal insights into the obligate biotrophic and pathogenic lifestyle of Synchytrium endobioticum.</title>
        <authorList>
            <person name="van de Vossenberg B.T.L.H."/>
            <person name="Warris S."/>
            <person name="Nguyen H.D.T."/>
            <person name="van Gent-Pelzer M.P.E."/>
            <person name="Joly D.L."/>
            <person name="van de Geest H.C."/>
            <person name="Bonants P.J.M."/>
            <person name="Smith D.S."/>
            <person name="Levesque C.A."/>
            <person name="van der Lee T.A.J."/>
        </authorList>
    </citation>
    <scope>NUCLEOTIDE SEQUENCE [LARGE SCALE GENOMIC DNA]</scope>
    <source>
        <strain evidence="7 8">JEL517</strain>
    </source>
</reference>
<accession>A0A507CBK2</accession>
<evidence type="ECO:0000256" key="1">
    <source>
        <dbReference type="ARBA" id="ARBA00004173"/>
    </source>
</evidence>
<organism evidence="7 8">
    <name type="scientific">Synchytrium microbalum</name>
    <dbReference type="NCBI Taxonomy" id="1806994"/>
    <lineage>
        <taxon>Eukaryota</taxon>
        <taxon>Fungi</taxon>
        <taxon>Fungi incertae sedis</taxon>
        <taxon>Chytridiomycota</taxon>
        <taxon>Chytridiomycota incertae sedis</taxon>
        <taxon>Chytridiomycetes</taxon>
        <taxon>Synchytriales</taxon>
        <taxon>Synchytriaceae</taxon>
        <taxon>Synchytrium</taxon>
    </lineage>
</organism>
<keyword evidence="4" id="KW-0408">Iron</keyword>
<dbReference type="Gene3D" id="2.60.300.12">
    <property type="entry name" value="HesB-like domain"/>
    <property type="match status" value="1"/>
</dbReference>
<dbReference type="SUPFAM" id="SSF89360">
    <property type="entry name" value="HesB-like domain"/>
    <property type="match status" value="1"/>
</dbReference>
<dbReference type="InterPro" id="IPR035903">
    <property type="entry name" value="HesB-like_dom_sf"/>
</dbReference>
<proteinExistence type="inferred from homology"/>
<dbReference type="OrthoDB" id="1938621at2759"/>
<evidence type="ECO:0000313" key="8">
    <source>
        <dbReference type="Proteomes" id="UP000319731"/>
    </source>
</evidence>
<dbReference type="GO" id="GO:0005506">
    <property type="term" value="F:iron ion binding"/>
    <property type="evidence" value="ECO:0007669"/>
    <property type="project" value="TreeGrafter"/>
</dbReference>
<dbReference type="STRING" id="1806994.A0A507CBK2"/>
<dbReference type="GO" id="GO:0120510">
    <property type="term" value="C:mitochondrial [4Fe-4S] assembly complex"/>
    <property type="evidence" value="ECO:0007669"/>
    <property type="project" value="UniProtKB-ARBA"/>
</dbReference>
<dbReference type="GO" id="GO:0016226">
    <property type="term" value="P:iron-sulfur cluster assembly"/>
    <property type="evidence" value="ECO:0007669"/>
    <property type="project" value="InterPro"/>
</dbReference>
<name>A0A507CBK2_9FUNG</name>
<evidence type="ECO:0000256" key="4">
    <source>
        <dbReference type="ARBA" id="ARBA00023004"/>
    </source>
</evidence>
<evidence type="ECO:0000256" key="3">
    <source>
        <dbReference type="ARBA" id="ARBA00022723"/>
    </source>
</evidence>
<dbReference type="GO" id="GO:0051539">
    <property type="term" value="F:4 iron, 4 sulfur cluster binding"/>
    <property type="evidence" value="ECO:0007669"/>
    <property type="project" value="TreeGrafter"/>
</dbReference>
<evidence type="ECO:0000259" key="6">
    <source>
        <dbReference type="Pfam" id="PF01521"/>
    </source>
</evidence>
<dbReference type="PANTHER" id="PTHR43011">
    <property type="entry name" value="IRON-SULFUR CLUSTER ASSEMBLY 2 HOMOLOG, MITOCHONDRIAL"/>
    <property type="match status" value="1"/>
</dbReference>
<gene>
    <name evidence="7" type="ORF">SmJEL517_g00781</name>
</gene>
<dbReference type="InterPro" id="IPR016092">
    <property type="entry name" value="ATAP"/>
</dbReference>
<dbReference type="GO" id="GO:0051537">
    <property type="term" value="F:2 iron, 2 sulfur cluster binding"/>
    <property type="evidence" value="ECO:0007669"/>
    <property type="project" value="TreeGrafter"/>
</dbReference>
<comment type="subcellular location">
    <subcellularLocation>
        <location evidence="1">Mitochondrion</location>
    </subcellularLocation>
</comment>
<comment type="caution">
    <text evidence="7">The sequence shown here is derived from an EMBL/GenBank/DDBJ whole genome shotgun (WGS) entry which is preliminary data.</text>
</comment>
<dbReference type="InterPro" id="IPR000361">
    <property type="entry name" value="ATAP_core_dom"/>
</dbReference>
<comment type="similarity">
    <text evidence="2">Belongs to the HesB/IscA family.</text>
</comment>
<keyword evidence="8" id="KW-1185">Reference proteome</keyword>
<dbReference type="GeneID" id="42002007"/>
<protein>
    <recommendedName>
        <fullName evidence="6">Core domain-containing protein</fullName>
    </recommendedName>
</protein>
<evidence type="ECO:0000313" key="7">
    <source>
        <dbReference type="EMBL" id="TPX37002.1"/>
    </source>
</evidence>